<dbReference type="Pfam" id="PF00903">
    <property type="entry name" value="Glyoxalase"/>
    <property type="match status" value="1"/>
</dbReference>
<dbReference type="PANTHER" id="PTHR43048">
    <property type="entry name" value="METHYLMALONYL-COA EPIMERASE"/>
    <property type="match status" value="1"/>
</dbReference>
<keyword evidence="4" id="KW-1185">Reference proteome</keyword>
<dbReference type="PANTHER" id="PTHR43048:SF5">
    <property type="entry name" value="BLR5325 PROTEIN"/>
    <property type="match status" value="1"/>
</dbReference>
<dbReference type="GO" id="GO:0004493">
    <property type="term" value="F:methylmalonyl-CoA epimerase activity"/>
    <property type="evidence" value="ECO:0007669"/>
    <property type="project" value="TreeGrafter"/>
</dbReference>
<dbReference type="GO" id="GO:0046491">
    <property type="term" value="P:L-methylmalonyl-CoA metabolic process"/>
    <property type="evidence" value="ECO:0007669"/>
    <property type="project" value="TreeGrafter"/>
</dbReference>
<dbReference type="PROSITE" id="PS00934">
    <property type="entry name" value="GLYOXALASE_I_1"/>
    <property type="match status" value="1"/>
</dbReference>
<dbReference type="InterPro" id="IPR037523">
    <property type="entry name" value="VOC_core"/>
</dbReference>
<protein>
    <recommendedName>
        <fullName evidence="2">VOC domain-containing protein</fullName>
    </recommendedName>
</protein>
<comment type="caution">
    <text evidence="3">The sequence shown here is derived from an EMBL/GenBank/DDBJ whole genome shotgun (WGS) entry which is preliminary data.</text>
</comment>
<dbReference type="EMBL" id="BNJF01000004">
    <property type="protein sequence ID" value="GHO48936.1"/>
    <property type="molecule type" value="Genomic_DNA"/>
</dbReference>
<organism evidence="3 4">
    <name type="scientific">Ktedonospora formicarum</name>
    <dbReference type="NCBI Taxonomy" id="2778364"/>
    <lineage>
        <taxon>Bacteria</taxon>
        <taxon>Bacillati</taxon>
        <taxon>Chloroflexota</taxon>
        <taxon>Ktedonobacteria</taxon>
        <taxon>Ktedonobacterales</taxon>
        <taxon>Ktedonobacteraceae</taxon>
        <taxon>Ktedonospora</taxon>
    </lineage>
</organism>
<gene>
    <name evidence="3" type="ORF">KSX_70990</name>
</gene>
<sequence>MDTFEQNPGIKSADHIALRVADYDQSVRFYTGTLGFELETEWTLGEAAPGLRFAYVRLGSFKIEIIGDGQLTPAPATVDIPDHLSRSGFIHLCLRVENLNDTLAELRRRGVEVFVEPFDVEPISQHLALIKDNSGNVIELAQAFAS</sequence>
<evidence type="ECO:0000313" key="3">
    <source>
        <dbReference type="EMBL" id="GHO48936.1"/>
    </source>
</evidence>
<dbReference type="InterPro" id="IPR029068">
    <property type="entry name" value="Glyas_Bleomycin-R_OHBP_Dase"/>
</dbReference>
<reference evidence="3" key="1">
    <citation type="submission" date="2020-10" db="EMBL/GenBank/DDBJ databases">
        <title>Taxonomic study of unclassified bacteria belonging to the class Ktedonobacteria.</title>
        <authorList>
            <person name="Yabe S."/>
            <person name="Wang C.M."/>
            <person name="Zheng Y."/>
            <person name="Sakai Y."/>
            <person name="Cavaletti L."/>
            <person name="Monciardini P."/>
            <person name="Donadio S."/>
        </authorList>
    </citation>
    <scope>NUCLEOTIDE SEQUENCE</scope>
    <source>
        <strain evidence="3">SOSP1-1</strain>
    </source>
</reference>
<dbReference type="GO" id="GO:0004462">
    <property type="term" value="F:lactoylglutathione lyase activity"/>
    <property type="evidence" value="ECO:0007669"/>
    <property type="project" value="InterPro"/>
</dbReference>
<dbReference type="InterPro" id="IPR004360">
    <property type="entry name" value="Glyas_Fos-R_dOase_dom"/>
</dbReference>
<dbReference type="Proteomes" id="UP000612362">
    <property type="component" value="Unassembled WGS sequence"/>
</dbReference>
<evidence type="ECO:0000256" key="1">
    <source>
        <dbReference type="ARBA" id="ARBA00022723"/>
    </source>
</evidence>
<accession>A0A8J3I5B0</accession>
<name>A0A8J3I5B0_9CHLR</name>
<keyword evidence="1" id="KW-0479">Metal-binding</keyword>
<feature type="domain" description="VOC" evidence="2">
    <location>
        <begin position="12"/>
        <end position="143"/>
    </location>
</feature>
<dbReference type="InterPro" id="IPR018146">
    <property type="entry name" value="Glyoxalase_1_CS"/>
</dbReference>
<dbReference type="GO" id="GO:0046872">
    <property type="term" value="F:metal ion binding"/>
    <property type="evidence" value="ECO:0007669"/>
    <property type="project" value="UniProtKB-KW"/>
</dbReference>
<dbReference type="SUPFAM" id="SSF54593">
    <property type="entry name" value="Glyoxalase/Bleomycin resistance protein/Dihydroxybiphenyl dioxygenase"/>
    <property type="match status" value="1"/>
</dbReference>
<evidence type="ECO:0000313" key="4">
    <source>
        <dbReference type="Proteomes" id="UP000612362"/>
    </source>
</evidence>
<dbReference type="InterPro" id="IPR051785">
    <property type="entry name" value="MMCE/EMCE_epimerase"/>
</dbReference>
<proteinExistence type="predicted"/>
<dbReference type="RefSeq" id="WP_220198077.1">
    <property type="nucleotide sequence ID" value="NZ_BNJF01000004.1"/>
</dbReference>
<dbReference type="Gene3D" id="3.10.180.10">
    <property type="entry name" value="2,3-Dihydroxybiphenyl 1,2-Dioxygenase, domain 1"/>
    <property type="match status" value="1"/>
</dbReference>
<dbReference type="PROSITE" id="PS51819">
    <property type="entry name" value="VOC"/>
    <property type="match status" value="1"/>
</dbReference>
<dbReference type="AlphaFoldDB" id="A0A8J3I5B0"/>
<evidence type="ECO:0000259" key="2">
    <source>
        <dbReference type="PROSITE" id="PS51819"/>
    </source>
</evidence>